<dbReference type="EMBL" id="QKWP01001528">
    <property type="protein sequence ID" value="RIB08291.1"/>
    <property type="molecule type" value="Genomic_DNA"/>
</dbReference>
<accession>A0A397UF93</accession>
<keyword evidence="1" id="KW-1133">Transmembrane helix</keyword>
<dbReference type="OrthoDB" id="2319528at2759"/>
<dbReference type="Proteomes" id="UP000266673">
    <property type="component" value="Unassembled WGS sequence"/>
</dbReference>
<feature type="transmembrane region" description="Helical" evidence="1">
    <location>
        <begin position="298"/>
        <end position="319"/>
    </location>
</feature>
<keyword evidence="3" id="KW-1185">Reference proteome</keyword>
<name>A0A397UF93_9GLOM</name>
<proteinExistence type="predicted"/>
<evidence type="ECO:0000256" key="1">
    <source>
        <dbReference type="SAM" id="Phobius"/>
    </source>
</evidence>
<keyword evidence="1" id="KW-0472">Membrane</keyword>
<feature type="transmembrane region" description="Helical" evidence="1">
    <location>
        <begin position="340"/>
        <end position="357"/>
    </location>
</feature>
<sequence length="392" mass="45132">MSKYCSKCSILPQLESVQKRNQRYQELIAQIDCLFILKEGQSIPASFISRFGNTWTQYNISKLYELVIASLKNRPSKTKSTELEQLHKFIEKEIKDYSYYTTIKKYPALGHIIEAVETHGLENWIGHCMVYLIDKTMEEKRPVFVGMAQAITKVIDKLQRGETSMRGIGKYHESFIDFLIVFMSISTLATRWLTANLAGPTIRFLRYKRNELDIDHDIYGINISIFSDIIAMCRKAYNYNGPTVCAKDQTKVAELIEVCKHRQQWIGCVPIDDATIPTTMTIEELHNKISSFKKATYITVYALSACIPGILPVVIAIIPSDQMENIELNHYYNNLIMKKLYYAGAMTIGLYFDGASLDRNWLGEVYSQCPTFFQELALKPNVLHLIFLKIFR</sequence>
<organism evidence="2 3">
    <name type="scientific">Gigaspora rosea</name>
    <dbReference type="NCBI Taxonomy" id="44941"/>
    <lineage>
        <taxon>Eukaryota</taxon>
        <taxon>Fungi</taxon>
        <taxon>Fungi incertae sedis</taxon>
        <taxon>Mucoromycota</taxon>
        <taxon>Glomeromycotina</taxon>
        <taxon>Glomeromycetes</taxon>
        <taxon>Diversisporales</taxon>
        <taxon>Gigasporaceae</taxon>
        <taxon>Gigaspora</taxon>
    </lineage>
</organism>
<evidence type="ECO:0000313" key="2">
    <source>
        <dbReference type="EMBL" id="RIB08291.1"/>
    </source>
</evidence>
<evidence type="ECO:0000313" key="3">
    <source>
        <dbReference type="Proteomes" id="UP000266673"/>
    </source>
</evidence>
<keyword evidence="1" id="KW-0812">Transmembrane</keyword>
<dbReference type="AlphaFoldDB" id="A0A397UF93"/>
<gene>
    <name evidence="2" type="ORF">C2G38_361024</name>
</gene>
<protein>
    <submittedName>
        <fullName evidence="2">Uncharacterized protein</fullName>
    </submittedName>
</protein>
<comment type="caution">
    <text evidence="2">The sequence shown here is derived from an EMBL/GenBank/DDBJ whole genome shotgun (WGS) entry which is preliminary data.</text>
</comment>
<reference evidence="2 3" key="1">
    <citation type="submission" date="2018-06" db="EMBL/GenBank/DDBJ databases">
        <title>Comparative genomics reveals the genomic features of Rhizophagus irregularis, R. cerebriforme, R. diaphanum and Gigaspora rosea, and their symbiotic lifestyle signature.</title>
        <authorList>
            <person name="Morin E."/>
            <person name="San Clemente H."/>
            <person name="Chen E.C.H."/>
            <person name="De La Providencia I."/>
            <person name="Hainaut M."/>
            <person name="Kuo A."/>
            <person name="Kohler A."/>
            <person name="Murat C."/>
            <person name="Tang N."/>
            <person name="Roy S."/>
            <person name="Loubradou J."/>
            <person name="Henrissat B."/>
            <person name="Grigoriev I.V."/>
            <person name="Corradi N."/>
            <person name="Roux C."/>
            <person name="Martin F.M."/>
        </authorList>
    </citation>
    <scope>NUCLEOTIDE SEQUENCE [LARGE SCALE GENOMIC DNA]</scope>
    <source>
        <strain evidence="2 3">DAOM 194757</strain>
    </source>
</reference>